<organism evidence="11 12">
    <name type="scientific">Cladonia borealis</name>
    <dbReference type="NCBI Taxonomy" id="184061"/>
    <lineage>
        <taxon>Eukaryota</taxon>
        <taxon>Fungi</taxon>
        <taxon>Dikarya</taxon>
        <taxon>Ascomycota</taxon>
        <taxon>Pezizomycotina</taxon>
        <taxon>Lecanoromycetes</taxon>
        <taxon>OSLEUM clade</taxon>
        <taxon>Lecanoromycetidae</taxon>
        <taxon>Lecanorales</taxon>
        <taxon>Lecanorineae</taxon>
        <taxon>Cladoniaceae</taxon>
        <taxon>Cladonia</taxon>
    </lineage>
</organism>
<feature type="domain" description="Amino acid transporter transmembrane" evidence="10">
    <location>
        <begin position="257"/>
        <end position="654"/>
    </location>
</feature>
<proteinExistence type="inferred from homology"/>
<dbReference type="AlphaFoldDB" id="A0AA39R0N8"/>
<evidence type="ECO:0000256" key="9">
    <source>
        <dbReference type="SAM" id="Phobius"/>
    </source>
</evidence>
<feature type="transmembrane region" description="Helical" evidence="9">
    <location>
        <begin position="515"/>
        <end position="533"/>
    </location>
</feature>
<evidence type="ECO:0000256" key="4">
    <source>
        <dbReference type="ARBA" id="ARBA00022692"/>
    </source>
</evidence>
<evidence type="ECO:0000256" key="7">
    <source>
        <dbReference type="ARBA" id="ARBA00023136"/>
    </source>
</evidence>
<keyword evidence="5" id="KW-0029">Amino-acid transport</keyword>
<dbReference type="PANTHER" id="PTHR22950">
    <property type="entry name" value="AMINO ACID TRANSPORTER"/>
    <property type="match status" value="1"/>
</dbReference>
<feature type="transmembrane region" description="Helical" evidence="9">
    <location>
        <begin position="334"/>
        <end position="358"/>
    </location>
</feature>
<comment type="subcellular location">
    <subcellularLocation>
        <location evidence="1">Membrane</location>
        <topology evidence="1">Multi-pass membrane protein</topology>
    </subcellularLocation>
</comment>
<protein>
    <recommendedName>
        <fullName evidence="10">Amino acid transporter transmembrane domain-containing protein</fullName>
    </recommendedName>
</protein>
<evidence type="ECO:0000256" key="8">
    <source>
        <dbReference type="SAM" id="MobiDB-lite"/>
    </source>
</evidence>
<evidence type="ECO:0000256" key="5">
    <source>
        <dbReference type="ARBA" id="ARBA00022970"/>
    </source>
</evidence>
<keyword evidence="6 9" id="KW-1133">Transmembrane helix</keyword>
<evidence type="ECO:0000256" key="2">
    <source>
        <dbReference type="ARBA" id="ARBA00008066"/>
    </source>
</evidence>
<feature type="transmembrane region" description="Helical" evidence="9">
    <location>
        <begin position="602"/>
        <end position="623"/>
    </location>
</feature>
<dbReference type="PANTHER" id="PTHR22950:SF692">
    <property type="entry name" value="TRANSMEMBRANE AMINO ACID TRANSPORTER FAMILY PROTEIN"/>
    <property type="match status" value="1"/>
</dbReference>
<dbReference type="GO" id="GO:0015179">
    <property type="term" value="F:L-amino acid transmembrane transporter activity"/>
    <property type="evidence" value="ECO:0007669"/>
    <property type="project" value="TreeGrafter"/>
</dbReference>
<feature type="compositionally biased region" description="Polar residues" evidence="8">
    <location>
        <begin position="41"/>
        <end position="51"/>
    </location>
</feature>
<comment type="caution">
    <text evidence="11">The sequence shown here is derived from an EMBL/GenBank/DDBJ whole genome shotgun (WGS) entry which is preliminary data.</text>
</comment>
<comment type="similarity">
    <text evidence="2">Belongs to the amino acid/polyamine transporter 2 family.</text>
</comment>
<keyword evidence="12" id="KW-1185">Reference proteome</keyword>
<feature type="transmembrane region" description="Helical" evidence="9">
    <location>
        <begin position="364"/>
        <end position="384"/>
    </location>
</feature>
<sequence length="668" mass="73041">MPDSSSKKPMTWDDYEYGRTPRHGSEDSLASHVQFDAATSPPVTSRFTNANRDGPNGPEQGDLHDLTHRRSSLSMRINSIAQVGGVNSLENFARSWSRAAGFPEIPTRRPSFILATGDEEIGRKSEEPTSPAEHRSLLRQQLEQEGPSTDVFEDDSPPHLEDEDTSRVGGLSKTTSASSNEVLERAPYLASPFASSYGGIYGSLSSHVNDSSMRHAGELYRRQQAQGQQAPDKETEPLLVKVVEQKDGHRVQYVVGQSTLPQTVFNSVNVLIGVGLLSLPLGLKYSGWLIGMLFLFFAAVTTRYTAGILAKCLDKDTSMIGFADIAWTAFGARGSLATGFLFTIELLAACVALVVLFADSLDALIPGWGVVSWKILGGIVLIPLSFVPLRYLSFTSVLGIICCLGIVALIFVDGILKPHFPGSLRDPAPMAGLLPQRWSTIPLSFGLLMSPWGGHSVFPNIYRDMRHPKKYPRAVNYTYVFTYLLDVLIAIAGFAMFGQQVRDEVTSNILLTEGYPPAISVCIVVFIAIIPITKIPLNVAPINTTVERIFGLDPRQVPRSSSLLGMPGYTRGVLKCIIRVFNIVVITLLAILVPSFDIIMGLLGSAMAFSICIILPLTFHLKIYSDSIGIKEKALNWFLIVVSSIMGIIGTAWVFLPKHVRERWDGVA</sequence>
<feature type="region of interest" description="Disordered" evidence="8">
    <location>
        <begin position="1"/>
        <end position="65"/>
    </location>
</feature>
<feature type="transmembrane region" description="Helical" evidence="9">
    <location>
        <begin position="576"/>
        <end position="596"/>
    </location>
</feature>
<feature type="transmembrane region" description="Helical" evidence="9">
    <location>
        <begin position="474"/>
        <end position="495"/>
    </location>
</feature>
<feature type="transmembrane region" description="Helical" evidence="9">
    <location>
        <begin position="441"/>
        <end position="462"/>
    </location>
</feature>
<name>A0AA39R0N8_9LECA</name>
<evidence type="ECO:0000313" key="12">
    <source>
        <dbReference type="Proteomes" id="UP001166286"/>
    </source>
</evidence>
<dbReference type="Proteomes" id="UP001166286">
    <property type="component" value="Unassembled WGS sequence"/>
</dbReference>
<dbReference type="Pfam" id="PF01490">
    <property type="entry name" value="Aa_trans"/>
    <property type="match status" value="1"/>
</dbReference>
<feature type="transmembrane region" description="Helical" evidence="9">
    <location>
        <begin position="635"/>
        <end position="656"/>
    </location>
</feature>
<keyword evidence="4 9" id="KW-0812">Transmembrane</keyword>
<dbReference type="GO" id="GO:0005774">
    <property type="term" value="C:vacuolar membrane"/>
    <property type="evidence" value="ECO:0007669"/>
    <property type="project" value="TreeGrafter"/>
</dbReference>
<accession>A0AA39R0N8</accession>
<evidence type="ECO:0000313" key="11">
    <source>
        <dbReference type="EMBL" id="KAK0512767.1"/>
    </source>
</evidence>
<evidence type="ECO:0000256" key="1">
    <source>
        <dbReference type="ARBA" id="ARBA00004141"/>
    </source>
</evidence>
<feature type="region of interest" description="Disordered" evidence="8">
    <location>
        <begin position="144"/>
        <end position="179"/>
    </location>
</feature>
<dbReference type="EMBL" id="JAFEKC020000009">
    <property type="protein sequence ID" value="KAK0512767.1"/>
    <property type="molecule type" value="Genomic_DNA"/>
</dbReference>
<dbReference type="InterPro" id="IPR013057">
    <property type="entry name" value="AA_transpt_TM"/>
</dbReference>
<evidence type="ECO:0000259" key="10">
    <source>
        <dbReference type="Pfam" id="PF01490"/>
    </source>
</evidence>
<gene>
    <name evidence="11" type="ORF">JMJ35_004784</name>
</gene>
<feature type="compositionally biased region" description="Basic and acidic residues" evidence="8">
    <location>
        <begin position="16"/>
        <end position="26"/>
    </location>
</feature>
<reference evidence="11" key="1">
    <citation type="submission" date="2023-03" db="EMBL/GenBank/DDBJ databases">
        <title>Complete genome of Cladonia borealis.</title>
        <authorList>
            <person name="Park H."/>
        </authorList>
    </citation>
    <scope>NUCLEOTIDE SEQUENCE</scope>
    <source>
        <strain evidence="11">ANT050790</strain>
    </source>
</reference>
<evidence type="ECO:0000256" key="3">
    <source>
        <dbReference type="ARBA" id="ARBA00022448"/>
    </source>
</evidence>
<feature type="transmembrane region" description="Helical" evidence="9">
    <location>
        <begin position="391"/>
        <end position="412"/>
    </location>
</feature>
<keyword evidence="7 9" id="KW-0472">Membrane</keyword>
<feature type="transmembrane region" description="Helical" evidence="9">
    <location>
        <begin position="289"/>
        <end position="313"/>
    </location>
</feature>
<keyword evidence="3" id="KW-0813">Transport</keyword>
<evidence type="ECO:0000256" key="6">
    <source>
        <dbReference type="ARBA" id="ARBA00022989"/>
    </source>
</evidence>